<feature type="non-terminal residue" evidence="1">
    <location>
        <position position="1"/>
    </location>
</feature>
<feature type="non-terminal residue" evidence="1">
    <location>
        <position position="151"/>
    </location>
</feature>
<proteinExistence type="predicted"/>
<comment type="caution">
    <text evidence="1">The sequence shown here is derived from an EMBL/GenBank/DDBJ whole genome shotgun (WGS) entry which is preliminary data.</text>
</comment>
<accession>X1LSG4</accession>
<sequence>GCSSPAEVGITPWPFLKHFSTHLPGGNYGEIPDDKDMQAILKGEVAGGYEINCLACHNADRSQDQSDAALQAVLQNYKWVPTGSCGFAEVKGAVVSLPELFDPELDEIPITVSYDKGRFNQANEVFIDIVRRPPANRCYFCHSTQDIARAG</sequence>
<dbReference type="AlphaFoldDB" id="X1LSG4"/>
<organism evidence="1">
    <name type="scientific">marine sediment metagenome</name>
    <dbReference type="NCBI Taxonomy" id="412755"/>
    <lineage>
        <taxon>unclassified sequences</taxon>
        <taxon>metagenomes</taxon>
        <taxon>ecological metagenomes</taxon>
    </lineage>
</organism>
<evidence type="ECO:0000313" key="1">
    <source>
        <dbReference type="EMBL" id="GAI22003.1"/>
    </source>
</evidence>
<gene>
    <name evidence="1" type="ORF">S06H3_24200</name>
</gene>
<evidence type="ECO:0008006" key="2">
    <source>
        <dbReference type="Google" id="ProtNLM"/>
    </source>
</evidence>
<protein>
    <recommendedName>
        <fullName evidence="2">Cytochrome c-552/4 domain-containing protein</fullName>
    </recommendedName>
</protein>
<reference evidence="1" key="1">
    <citation type="journal article" date="2014" name="Front. Microbiol.">
        <title>High frequency of phylogenetically diverse reductive dehalogenase-homologous genes in deep subseafloor sedimentary metagenomes.</title>
        <authorList>
            <person name="Kawai M."/>
            <person name="Futagami T."/>
            <person name="Toyoda A."/>
            <person name="Takaki Y."/>
            <person name="Nishi S."/>
            <person name="Hori S."/>
            <person name="Arai W."/>
            <person name="Tsubouchi T."/>
            <person name="Morono Y."/>
            <person name="Uchiyama I."/>
            <person name="Ito T."/>
            <person name="Fujiyama A."/>
            <person name="Inagaki F."/>
            <person name="Takami H."/>
        </authorList>
    </citation>
    <scope>NUCLEOTIDE SEQUENCE</scope>
    <source>
        <strain evidence="1">Expedition CK06-06</strain>
    </source>
</reference>
<name>X1LSG4_9ZZZZ</name>
<dbReference type="EMBL" id="BARV01013383">
    <property type="protein sequence ID" value="GAI22003.1"/>
    <property type="molecule type" value="Genomic_DNA"/>
</dbReference>